<dbReference type="Gene3D" id="3.40.50.720">
    <property type="entry name" value="NAD(P)-binding Rossmann-like Domain"/>
    <property type="match status" value="1"/>
</dbReference>
<comment type="caution">
    <text evidence="2">The sequence shown here is derived from an EMBL/GenBank/DDBJ whole genome shotgun (WGS) entry which is preliminary data.</text>
</comment>
<keyword evidence="3" id="KW-1185">Reference proteome</keyword>
<accession>A0A2S6IK02</accession>
<dbReference type="Pfam" id="PF01370">
    <property type="entry name" value="Epimerase"/>
    <property type="match status" value="1"/>
</dbReference>
<dbReference type="PANTHER" id="PTHR48079:SF6">
    <property type="entry name" value="NAD(P)-BINDING DOMAIN-CONTAINING PROTEIN-RELATED"/>
    <property type="match status" value="1"/>
</dbReference>
<dbReference type="RefSeq" id="WP_104432869.1">
    <property type="nucleotide sequence ID" value="NZ_PTJD01000007.1"/>
</dbReference>
<evidence type="ECO:0000313" key="2">
    <source>
        <dbReference type="EMBL" id="PPK94539.1"/>
    </source>
</evidence>
<evidence type="ECO:0000313" key="3">
    <source>
        <dbReference type="Proteomes" id="UP000239485"/>
    </source>
</evidence>
<dbReference type="InterPro" id="IPR001509">
    <property type="entry name" value="Epimerase_deHydtase"/>
</dbReference>
<dbReference type="PANTHER" id="PTHR48079">
    <property type="entry name" value="PROTEIN YEEZ"/>
    <property type="match status" value="1"/>
</dbReference>
<dbReference type="OrthoDB" id="3174087at2"/>
<gene>
    <name evidence="2" type="ORF">CLV92_10741</name>
</gene>
<protein>
    <submittedName>
        <fullName evidence="2">Nucleoside-diphosphate-sugar epimerase</fullName>
    </submittedName>
</protein>
<dbReference type="InterPro" id="IPR036291">
    <property type="entry name" value="NAD(P)-bd_dom_sf"/>
</dbReference>
<name>A0A2S6IK02_9ACTN</name>
<dbReference type="AlphaFoldDB" id="A0A2S6IK02"/>
<dbReference type="Proteomes" id="UP000239485">
    <property type="component" value="Unassembled WGS sequence"/>
</dbReference>
<dbReference type="InterPro" id="IPR051783">
    <property type="entry name" value="NAD(P)-dependent_oxidoreduct"/>
</dbReference>
<dbReference type="GO" id="GO:0005737">
    <property type="term" value="C:cytoplasm"/>
    <property type="evidence" value="ECO:0007669"/>
    <property type="project" value="TreeGrafter"/>
</dbReference>
<dbReference type="SUPFAM" id="SSF51735">
    <property type="entry name" value="NAD(P)-binding Rossmann-fold domains"/>
    <property type="match status" value="1"/>
</dbReference>
<feature type="domain" description="NAD-dependent epimerase/dehydratase" evidence="1">
    <location>
        <begin position="3"/>
        <end position="216"/>
    </location>
</feature>
<organism evidence="2 3">
    <name type="scientific">Kineococcus xinjiangensis</name>
    <dbReference type="NCBI Taxonomy" id="512762"/>
    <lineage>
        <taxon>Bacteria</taxon>
        <taxon>Bacillati</taxon>
        <taxon>Actinomycetota</taxon>
        <taxon>Actinomycetes</taxon>
        <taxon>Kineosporiales</taxon>
        <taxon>Kineosporiaceae</taxon>
        <taxon>Kineococcus</taxon>
    </lineage>
</organism>
<dbReference type="GO" id="GO:0004029">
    <property type="term" value="F:aldehyde dehydrogenase (NAD+) activity"/>
    <property type="evidence" value="ECO:0007669"/>
    <property type="project" value="TreeGrafter"/>
</dbReference>
<proteinExistence type="predicted"/>
<evidence type="ECO:0000259" key="1">
    <source>
        <dbReference type="Pfam" id="PF01370"/>
    </source>
</evidence>
<reference evidence="2 3" key="1">
    <citation type="submission" date="2018-02" db="EMBL/GenBank/DDBJ databases">
        <title>Genomic Encyclopedia of Archaeal and Bacterial Type Strains, Phase II (KMG-II): from individual species to whole genera.</title>
        <authorList>
            <person name="Goeker M."/>
        </authorList>
    </citation>
    <scope>NUCLEOTIDE SEQUENCE [LARGE SCALE GENOMIC DNA]</scope>
    <source>
        <strain evidence="2 3">DSM 22857</strain>
    </source>
</reference>
<dbReference type="EMBL" id="PTJD01000007">
    <property type="protein sequence ID" value="PPK94539.1"/>
    <property type="molecule type" value="Genomic_DNA"/>
</dbReference>
<sequence length="323" mass="33906">MRVLVTGASGMLGRRTAEALLARGDEVRVLQRRPAGIDGAAEVLGSVSDRAAVDRAVRGVDGVIHLAAKVSITGPLPEYVEANVRGTTTVVDACRRAGVGRLVHVSSPSVAHTGSAIVGEGAGPAQPEHARGNYARTKAQAELLALAADSPGLAVTAIRPHIVLGPGDTQLVQRIADRARAGRLPLLDDGTALIDTTYVDNAVDALLAALDRIEHARGQALVVTNGQPRTVAEVFSAICEAAGVPAPARRVPSAVAKSAGGVVERAWTRLRLPDEPPMTSFLAEQLSTAHWFDQRHTHEVLQWSPRVGIDEGLQRLREGFAPA</sequence>